<keyword evidence="2" id="KW-1185">Reference proteome</keyword>
<gene>
    <name evidence="1" type="ORF">DF196_02390</name>
</gene>
<proteinExistence type="predicted"/>
<evidence type="ECO:0000313" key="1">
    <source>
        <dbReference type="EMBL" id="PWG66771.1"/>
    </source>
</evidence>
<dbReference type="AlphaFoldDB" id="A0A2U2NC94"/>
<dbReference type="EMBL" id="QFFM01000003">
    <property type="protein sequence ID" value="PWG66771.1"/>
    <property type="molecule type" value="Genomic_DNA"/>
</dbReference>
<name>A0A2U2NC94_9BIFI</name>
<reference evidence="1 2" key="1">
    <citation type="journal article" date="2018" name="Int. J. Syst. Evol. Microbiol.">
        <title>Bifidobacterium callitrichidarum sp. nov. from the faeces of the emperor tamarin (Saguinus imperator).</title>
        <authorList>
            <person name="Modesto M."/>
            <person name="Michelini S."/>
            <person name="Sansosti M.C."/>
            <person name="De Filippo C."/>
            <person name="Cavalieri D."/>
            <person name="Qvirist L."/>
            <person name="Andlid T."/>
            <person name="Spiezio C."/>
            <person name="Sandri C."/>
            <person name="Pascarelli S."/>
            <person name="Sgorbati B."/>
            <person name="Mattarelli P."/>
        </authorList>
    </citation>
    <scope>NUCLEOTIDE SEQUENCE [LARGE SCALE GENOMIC DNA]</scope>
    <source>
        <strain evidence="1 2">TRI 5</strain>
    </source>
</reference>
<accession>A0A2U2NC94</accession>
<sequence length="248" mass="28311">MGVRRIVPIILEGTTDADVLVDAFNKLLHSSAELKEICEAGDITLYRMYSNGRQGVSGKSPIAMVHQAVMDNISQHHSYAPKDILAILQVMDLDGCMIPDENVVKGERLVYMEDRIITPKVTALRNRNREKTSVIRELASTPEDITVRFGGRSIPYRPFYMSRNLEHVFWDDDSVLTAVEKSRRANRKWHEYHRNPSQLLVDLSQPDILHGYTDYTTSWQWPWIDCNSLHRGSNVAFLKDVVSTLAAQ</sequence>
<dbReference type="OrthoDB" id="2110614at2"/>
<dbReference type="Proteomes" id="UP000245876">
    <property type="component" value="Unassembled WGS sequence"/>
</dbReference>
<dbReference type="RefSeq" id="WP_109056340.1">
    <property type="nucleotide sequence ID" value="NZ_QFFM01000003.1"/>
</dbReference>
<organism evidence="1 2">
    <name type="scientific">Bifidobacterium callitrichidarum</name>
    <dbReference type="NCBI Taxonomy" id="2052941"/>
    <lineage>
        <taxon>Bacteria</taxon>
        <taxon>Bacillati</taxon>
        <taxon>Actinomycetota</taxon>
        <taxon>Actinomycetes</taxon>
        <taxon>Bifidobacteriales</taxon>
        <taxon>Bifidobacteriaceae</taxon>
        <taxon>Bifidobacterium</taxon>
    </lineage>
</organism>
<evidence type="ECO:0000313" key="2">
    <source>
        <dbReference type="Proteomes" id="UP000245876"/>
    </source>
</evidence>
<comment type="caution">
    <text evidence="1">The sequence shown here is derived from an EMBL/GenBank/DDBJ whole genome shotgun (WGS) entry which is preliminary data.</text>
</comment>
<protein>
    <submittedName>
        <fullName evidence="1">Uncharacterized protein</fullName>
    </submittedName>
</protein>